<evidence type="ECO:0000313" key="2">
    <source>
        <dbReference type="Proteomes" id="UP000887458"/>
    </source>
</evidence>
<gene>
    <name evidence="1" type="ORF">DERP_008737</name>
</gene>
<sequence>MFVLETNNYLVIVVTGYQRHCDYTEANNGRSSKPASKLSNAICIICSRVDCAALPICDFHFLKNKKLIGQQPEKLEEKKER</sequence>
<protein>
    <submittedName>
        <fullName evidence="1">Uncharacterized protein</fullName>
    </submittedName>
</protein>
<evidence type="ECO:0000313" key="1">
    <source>
        <dbReference type="EMBL" id="KAH9414542.1"/>
    </source>
</evidence>
<accession>A0ABQ8IW90</accession>
<proteinExistence type="predicted"/>
<organism evidence="1 2">
    <name type="scientific">Dermatophagoides pteronyssinus</name>
    <name type="common">European house dust mite</name>
    <dbReference type="NCBI Taxonomy" id="6956"/>
    <lineage>
        <taxon>Eukaryota</taxon>
        <taxon>Metazoa</taxon>
        <taxon>Ecdysozoa</taxon>
        <taxon>Arthropoda</taxon>
        <taxon>Chelicerata</taxon>
        <taxon>Arachnida</taxon>
        <taxon>Acari</taxon>
        <taxon>Acariformes</taxon>
        <taxon>Sarcoptiformes</taxon>
        <taxon>Astigmata</taxon>
        <taxon>Psoroptidia</taxon>
        <taxon>Analgoidea</taxon>
        <taxon>Pyroglyphidae</taxon>
        <taxon>Dermatophagoidinae</taxon>
        <taxon>Dermatophagoides</taxon>
    </lineage>
</organism>
<name>A0ABQ8IW90_DERPT</name>
<reference evidence="1 2" key="1">
    <citation type="journal article" date="2018" name="J. Allergy Clin. Immunol.">
        <title>High-quality assembly of Dermatophagoides pteronyssinus genome and transcriptome reveals a wide range of novel allergens.</title>
        <authorList>
            <person name="Liu X.Y."/>
            <person name="Yang K.Y."/>
            <person name="Wang M.Q."/>
            <person name="Kwok J.S."/>
            <person name="Zeng X."/>
            <person name="Yang Z."/>
            <person name="Xiao X.J."/>
            <person name="Lau C.P."/>
            <person name="Li Y."/>
            <person name="Huang Z.M."/>
            <person name="Ba J.G."/>
            <person name="Yim A.K."/>
            <person name="Ouyang C.Y."/>
            <person name="Ngai S.M."/>
            <person name="Chan T.F."/>
            <person name="Leung E.L."/>
            <person name="Liu L."/>
            <person name="Liu Z.G."/>
            <person name="Tsui S.K."/>
        </authorList>
    </citation>
    <scope>NUCLEOTIDE SEQUENCE [LARGE SCALE GENOMIC DNA]</scope>
    <source>
        <strain evidence="1">Derp</strain>
    </source>
</reference>
<dbReference type="Proteomes" id="UP000887458">
    <property type="component" value="Unassembled WGS sequence"/>
</dbReference>
<keyword evidence="2" id="KW-1185">Reference proteome</keyword>
<comment type="caution">
    <text evidence="1">The sequence shown here is derived from an EMBL/GenBank/DDBJ whole genome shotgun (WGS) entry which is preliminary data.</text>
</comment>
<reference evidence="1 2" key="2">
    <citation type="journal article" date="2022" name="Mol. Biol. Evol.">
        <title>Comparative Genomics Reveals Insights into the Divergent Evolution of Astigmatic Mites and Household Pest Adaptations.</title>
        <authorList>
            <person name="Xiong Q."/>
            <person name="Wan A.T."/>
            <person name="Liu X."/>
            <person name="Fung C.S."/>
            <person name="Xiao X."/>
            <person name="Malainual N."/>
            <person name="Hou J."/>
            <person name="Wang L."/>
            <person name="Wang M."/>
            <person name="Yang K.Y."/>
            <person name="Cui Y."/>
            <person name="Leung E.L."/>
            <person name="Nong W."/>
            <person name="Shin S.K."/>
            <person name="Au S.W."/>
            <person name="Jeong K.Y."/>
            <person name="Chew F.T."/>
            <person name="Hui J.H."/>
            <person name="Leung T.F."/>
            <person name="Tungtrongchitr A."/>
            <person name="Zhong N."/>
            <person name="Liu Z."/>
            <person name="Tsui S.K."/>
        </authorList>
    </citation>
    <scope>NUCLEOTIDE SEQUENCE [LARGE SCALE GENOMIC DNA]</scope>
    <source>
        <strain evidence="1">Derp</strain>
    </source>
</reference>
<dbReference type="EMBL" id="NJHN03000107">
    <property type="protein sequence ID" value="KAH9414542.1"/>
    <property type="molecule type" value="Genomic_DNA"/>
</dbReference>